<keyword evidence="7" id="KW-1185">Reference proteome</keyword>
<evidence type="ECO:0000259" key="5">
    <source>
        <dbReference type="PROSITE" id="PS50975"/>
    </source>
</evidence>
<dbReference type="EMBL" id="FOMZ01000009">
    <property type="protein sequence ID" value="SFE23336.1"/>
    <property type="molecule type" value="Genomic_DNA"/>
</dbReference>
<dbReference type="GO" id="GO:0005524">
    <property type="term" value="F:ATP binding"/>
    <property type="evidence" value="ECO:0007669"/>
    <property type="project" value="UniProtKB-UniRule"/>
</dbReference>
<feature type="domain" description="ATP-grasp" evidence="5">
    <location>
        <begin position="126"/>
        <end position="316"/>
    </location>
</feature>
<dbReference type="AlphaFoldDB" id="A0A1I1YUV4"/>
<evidence type="ECO:0000313" key="7">
    <source>
        <dbReference type="Proteomes" id="UP000198716"/>
    </source>
</evidence>
<dbReference type="SUPFAM" id="SSF56059">
    <property type="entry name" value="Glutathione synthetase ATP-binding domain-like"/>
    <property type="match status" value="1"/>
</dbReference>
<protein>
    <recommendedName>
        <fullName evidence="5">ATP-grasp domain-containing protein</fullName>
    </recommendedName>
</protein>
<keyword evidence="3 4" id="KW-0067">ATP-binding</keyword>
<organism evidence="6 7">
    <name type="scientific">Actinopolyspora alba</name>
    <dbReference type="NCBI Taxonomy" id="673379"/>
    <lineage>
        <taxon>Bacteria</taxon>
        <taxon>Bacillati</taxon>
        <taxon>Actinomycetota</taxon>
        <taxon>Actinomycetes</taxon>
        <taxon>Actinopolysporales</taxon>
        <taxon>Actinopolysporaceae</taxon>
        <taxon>Actinopolyspora</taxon>
        <taxon>Actinopolyspora alba group</taxon>
    </lineage>
</organism>
<sequence length="443" mass="48606">MMTGPILIIVDYNLSRIDEVRHLQEYARERHSATVILIRADPTETDHAIADEVIDLDPLSDDFAELGEKLLADRRERIKAGIVFSDNAVRSGVELLERLGVAVDSPHLAEGAFSKHSYRLGESRVADLLTAQGIMVPAFAKISSFEELSVFARDHAEEGFVVKPAVEGNNRGVVAVRPGDDLTAAFAEVLPYLDSGVICEEFIPYRREYSFDGLGSLEFLTEKISARGRYPVEIAQVLPAAVDEYELVTLKRTGRQANLLVGQRNGPFHNEIKLSDDGLSAAIVEPNRRPAGMKIWSMARWVYGIDLHHRWVDTAFGTAANTGQLVPRCSAATVMLGVGSDRSFSPDDVAVGANPFAEAVQATAEWFGLGEGELTIMEFSWLSPARRELHAVARDNADFAAQGCVVLHGDRADIRTVVYALREAWSDALDRALNAPTPVRRGL</sequence>
<accession>A0A1I1YUV4</accession>
<dbReference type="PROSITE" id="PS50975">
    <property type="entry name" value="ATP_GRASP"/>
    <property type="match status" value="1"/>
</dbReference>
<evidence type="ECO:0000256" key="1">
    <source>
        <dbReference type="ARBA" id="ARBA00022598"/>
    </source>
</evidence>
<dbReference type="InterPro" id="IPR011761">
    <property type="entry name" value="ATP-grasp"/>
</dbReference>
<reference evidence="7" key="1">
    <citation type="submission" date="2016-10" db="EMBL/GenBank/DDBJ databases">
        <authorList>
            <person name="Varghese N."/>
            <person name="Submissions S."/>
        </authorList>
    </citation>
    <scope>NUCLEOTIDE SEQUENCE [LARGE SCALE GENOMIC DNA]</scope>
    <source>
        <strain evidence="7">DSM 45004</strain>
    </source>
</reference>
<gene>
    <name evidence="6" type="ORF">SAMN04487819_109265</name>
</gene>
<dbReference type="GO" id="GO:0016874">
    <property type="term" value="F:ligase activity"/>
    <property type="evidence" value="ECO:0007669"/>
    <property type="project" value="UniProtKB-KW"/>
</dbReference>
<dbReference type="Proteomes" id="UP000198716">
    <property type="component" value="Unassembled WGS sequence"/>
</dbReference>
<keyword evidence="2 4" id="KW-0547">Nucleotide-binding</keyword>
<proteinExistence type="predicted"/>
<dbReference type="InterPro" id="IPR052032">
    <property type="entry name" value="ATP-dep_AA_Ligase"/>
</dbReference>
<evidence type="ECO:0000313" key="6">
    <source>
        <dbReference type="EMBL" id="SFE23336.1"/>
    </source>
</evidence>
<dbReference type="PANTHER" id="PTHR43585:SF2">
    <property type="entry name" value="ATP-GRASP ENZYME FSQD"/>
    <property type="match status" value="1"/>
</dbReference>
<evidence type="ECO:0000256" key="3">
    <source>
        <dbReference type="ARBA" id="ARBA00022840"/>
    </source>
</evidence>
<dbReference type="GO" id="GO:0046872">
    <property type="term" value="F:metal ion binding"/>
    <property type="evidence" value="ECO:0007669"/>
    <property type="project" value="InterPro"/>
</dbReference>
<keyword evidence="1" id="KW-0436">Ligase</keyword>
<dbReference type="Gene3D" id="3.30.470.20">
    <property type="entry name" value="ATP-grasp fold, B domain"/>
    <property type="match status" value="1"/>
</dbReference>
<evidence type="ECO:0000256" key="2">
    <source>
        <dbReference type="ARBA" id="ARBA00022741"/>
    </source>
</evidence>
<name>A0A1I1YUV4_9ACTN</name>
<evidence type="ECO:0000256" key="4">
    <source>
        <dbReference type="PROSITE-ProRule" id="PRU00409"/>
    </source>
</evidence>
<dbReference type="PANTHER" id="PTHR43585">
    <property type="entry name" value="FUMIPYRROLE BIOSYNTHESIS PROTEIN C"/>
    <property type="match status" value="1"/>
</dbReference>